<feature type="region of interest" description="Disordered" evidence="1">
    <location>
        <begin position="114"/>
        <end position="135"/>
    </location>
</feature>
<name>A0A177C4M7_9PLEO</name>
<sequence>MLFPAIPMRVLFDRFPQYERRGTVGNAGLGPLQTIGRPWWVRSVTLGWFCLNTLSPSADVRLLPGAWREIKRQTGAPVAVLSPRQGATALSDTWQRRSLDATGRKACDTRDIEAASRGPSTRVWPSERQQNRASSPEYAAASVYGTLTGLASGYVSPRRARPWTRVLAGLVSQDTHHDKPARTARPRLGQSHKSPPATPSVPAAHATLCRK</sequence>
<keyword evidence="3" id="KW-1185">Reference proteome</keyword>
<gene>
    <name evidence="2" type="ORF">CC84DRAFT_217573</name>
</gene>
<evidence type="ECO:0000313" key="2">
    <source>
        <dbReference type="EMBL" id="OAG01748.1"/>
    </source>
</evidence>
<organism evidence="2 3">
    <name type="scientific">Paraphaeosphaeria sporulosa</name>
    <dbReference type="NCBI Taxonomy" id="1460663"/>
    <lineage>
        <taxon>Eukaryota</taxon>
        <taxon>Fungi</taxon>
        <taxon>Dikarya</taxon>
        <taxon>Ascomycota</taxon>
        <taxon>Pezizomycotina</taxon>
        <taxon>Dothideomycetes</taxon>
        <taxon>Pleosporomycetidae</taxon>
        <taxon>Pleosporales</taxon>
        <taxon>Massarineae</taxon>
        <taxon>Didymosphaeriaceae</taxon>
        <taxon>Paraphaeosphaeria</taxon>
    </lineage>
</organism>
<feature type="region of interest" description="Disordered" evidence="1">
    <location>
        <begin position="171"/>
        <end position="211"/>
    </location>
</feature>
<dbReference type="GeneID" id="28769102"/>
<evidence type="ECO:0000313" key="3">
    <source>
        <dbReference type="Proteomes" id="UP000077069"/>
    </source>
</evidence>
<dbReference type="RefSeq" id="XP_018032113.1">
    <property type="nucleotide sequence ID" value="XM_018185616.1"/>
</dbReference>
<dbReference type="InParanoid" id="A0A177C4M7"/>
<dbReference type="EMBL" id="KV441557">
    <property type="protein sequence ID" value="OAG01748.1"/>
    <property type="molecule type" value="Genomic_DNA"/>
</dbReference>
<proteinExistence type="predicted"/>
<reference evidence="2 3" key="1">
    <citation type="submission" date="2016-05" db="EMBL/GenBank/DDBJ databases">
        <title>Comparative analysis of secretome profiles of manganese(II)-oxidizing ascomycete fungi.</title>
        <authorList>
            <consortium name="DOE Joint Genome Institute"/>
            <person name="Zeiner C.A."/>
            <person name="Purvine S.O."/>
            <person name="Zink E.M."/>
            <person name="Wu S."/>
            <person name="Pasa-Tolic L."/>
            <person name="Chaput D.L."/>
            <person name="Haridas S."/>
            <person name="Grigoriev I.V."/>
            <person name="Santelli C.M."/>
            <person name="Hansel C.M."/>
        </authorList>
    </citation>
    <scope>NUCLEOTIDE SEQUENCE [LARGE SCALE GENOMIC DNA]</scope>
    <source>
        <strain evidence="2 3">AP3s5-JAC2a</strain>
    </source>
</reference>
<accession>A0A177C4M7</accession>
<dbReference type="Proteomes" id="UP000077069">
    <property type="component" value="Unassembled WGS sequence"/>
</dbReference>
<protein>
    <submittedName>
        <fullName evidence="2">Uncharacterized protein</fullName>
    </submittedName>
</protein>
<evidence type="ECO:0000256" key="1">
    <source>
        <dbReference type="SAM" id="MobiDB-lite"/>
    </source>
</evidence>
<dbReference type="AlphaFoldDB" id="A0A177C4M7"/>